<reference evidence="2" key="1">
    <citation type="submission" date="2020-10" db="EMBL/GenBank/DDBJ databases">
        <authorList>
            <person name="Gilroy R."/>
        </authorList>
    </citation>
    <scope>NUCLEOTIDE SEQUENCE</scope>
    <source>
        <strain evidence="2">23406</strain>
    </source>
</reference>
<dbReference type="InterPro" id="IPR049874">
    <property type="entry name" value="ROK_cs"/>
</dbReference>
<proteinExistence type="inferred from homology"/>
<gene>
    <name evidence="2" type="ORF">IAB14_01325</name>
</gene>
<dbReference type="PROSITE" id="PS01125">
    <property type="entry name" value="ROK"/>
    <property type="match status" value="1"/>
</dbReference>
<dbReference type="InterPro" id="IPR043129">
    <property type="entry name" value="ATPase_NBD"/>
</dbReference>
<name>A0A9D1SWL3_9FIRM</name>
<dbReference type="PANTHER" id="PTHR18964:SF149">
    <property type="entry name" value="BIFUNCTIONAL UDP-N-ACETYLGLUCOSAMINE 2-EPIMERASE_N-ACETYLMANNOSAMINE KINASE"/>
    <property type="match status" value="1"/>
</dbReference>
<dbReference type="AlphaFoldDB" id="A0A9D1SWL3"/>
<organism evidence="2 3">
    <name type="scientific">Candidatus Stercoripulliclostridium merdipullorum</name>
    <dbReference type="NCBI Taxonomy" id="2840952"/>
    <lineage>
        <taxon>Bacteria</taxon>
        <taxon>Bacillati</taxon>
        <taxon>Bacillota</taxon>
        <taxon>Clostridia</taxon>
        <taxon>Eubacteriales</taxon>
        <taxon>Candidatus Stercoripulliclostridium</taxon>
    </lineage>
</organism>
<dbReference type="PANTHER" id="PTHR18964">
    <property type="entry name" value="ROK (REPRESSOR, ORF, KINASE) FAMILY"/>
    <property type="match status" value="1"/>
</dbReference>
<accession>A0A9D1SWL3</accession>
<evidence type="ECO:0000313" key="3">
    <source>
        <dbReference type="Proteomes" id="UP000886891"/>
    </source>
</evidence>
<protein>
    <submittedName>
        <fullName evidence="2">ROK family protein</fullName>
    </submittedName>
</protein>
<comment type="caution">
    <text evidence="2">The sequence shown here is derived from an EMBL/GenBank/DDBJ whole genome shotgun (WGS) entry which is preliminary data.</text>
</comment>
<evidence type="ECO:0000313" key="2">
    <source>
        <dbReference type="EMBL" id="HIU99737.1"/>
    </source>
</evidence>
<dbReference type="Pfam" id="PF00480">
    <property type="entry name" value="ROK"/>
    <property type="match status" value="1"/>
</dbReference>
<evidence type="ECO:0000256" key="1">
    <source>
        <dbReference type="ARBA" id="ARBA00006479"/>
    </source>
</evidence>
<reference evidence="2" key="2">
    <citation type="journal article" date="2021" name="PeerJ">
        <title>Extensive microbial diversity within the chicken gut microbiome revealed by metagenomics and culture.</title>
        <authorList>
            <person name="Gilroy R."/>
            <person name="Ravi A."/>
            <person name="Getino M."/>
            <person name="Pursley I."/>
            <person name="Horton D.L."/>
            <person name="Alikhan N.F."/>
            <person name="Baker D."/>
            <person name="Gharbi K."/>
            <person name="Hall N."/>
            <person name="Watson M."/>
            <person name="Adriaenssens E.M."/>
            <person name="Foster-Nyarko E."/>
            <person name="Jarju S."/>
            <person name="Secka A."/>
            <person name="Antonio M."/>
            <person name="Oren A."/>
            <person name="Chaudhuri R.R."/>
            <person name="La Ragione R."/>
            <person name="Hildebrand F."/>
            <person name="Pallen M.J."/>
        </authorList>
    </citation>
    <scope>NUCLEOTIDE SEQUENCE</scope>
    <source>
        <strain evidence="2">23406</strain>
    </source>
</reference>
<dbReference type="EMBL" id="DVOH01000013">
    <property type="protein sequence ID" value="HIU99737.1"/>
    <property type="molecule type" value="Genomic_DNA"/>
</dbReference>
<dbReference type="Proteomes" id="UP000886891">
    <property type="component" value="Unassembled WGS sequence"/>
</dbReference>
<dbReference type="SUPFAM" id="SSF53067">
    <property type="entry name" value="Actin-like ATPase domain"/>
    <property type="match status" value="1"/>
</dbReference>
<dbReference type="Gene3D" id="3.30.420.40">
    <property type="match status" value="2"/>
</dbReference>
<dbReference type="InterPro" id="IPR000600">
    <property type="entry name" value="ROK"/>
</dbReference>
<sequence>MYYIGIDIGGMSIKGGIVDEKGTIYLKRSVVTQPHAHYDVIVGDIVGLIRSLADEFGIALGELGGIGIGIPGTIDPDKGTIVYSNNIDFENVPIVEAIQKQIGLPVKIGNDANCAALGEVKFGSGKGMNNIVFVTLGTGVGTGIIREGKILSGKGGAGGEGGHMSIRVDGERCTCGRRGCWEAYASATALIRQTKRAMERHPDSLMHRFAEEEGKVSGRTAFLAARAGDAAGLAVVNRYVKYVAEGLINLVNIFRPEALLIGGGVSNEGEYFIRKLQSRVTRFSYGGKRNPYVKVLKAELMNDAGLLGAVALCL</sequence>
<comment type="similarity">
    <text evidence="1">Belongs to the ROK (NagC/XylR) family.</text>
</comment>